<reference evidence="2" key="1">
    <citation type="submission" date="2022-11" db="UniProtKB">
        <authorList>
            <consortium name="WormBaseParasite"/>
        </authorList>
    </citation>
    <scope>IDENTIFICATION</scope>
</reference>
<organism evidence="1 2">
    <name type="scientific">Panagrolaimus sp. JU765</name>
    <dbReference type="NCBI Taxonomy" id="591449"/>
    <lineage>
        <taxon>Eukaryota</taxon>
        <taxon>Metazoa</taxon>
        <taxon>Ecdysozoa</taxon>
        <taxon>Nematoda</taxon>
        <taxon>Chromadorea</taxon>
        <taxon>Rhabditida</taxon>
        <taxon>Tylenchina</taxon>
        <taxon>Panagrolaimomorpha</taxon>
        <taxon>Panagrolaimoidea</taxon>
        <taxon>Panagrolaimidae</taxon>
        <taxon>Panagrolaimus</taxon>
    </lineage>
</organism>
<proteinExistence type="predicted"/>
<protein>
    <submittedName>
        <fullName evidence="2">Complex I-49kD</fullName>
    </submittedName>
</protein>
<dbReference type="Proteomes" id="UP000887576">
    <property type="component" value="Unplaced"/>
</dbReference>
<accession>A0AC34Q0Y2</accession>
<dbReference type="WBParaSite" id="JU765_v2.g11778.t1">
    <property type="protein sequence ID" value="JU765_v2.g11778.t1"/>
    <property type="gene ID" value="JU765_v2.g11778"/>
</dbReference>
<evidence type="ECO:0000313" key="1">
    <source>
        <dbReference type="Proteomes" id="UP000887576"/>
    </source>
</evidence>
<sequence>MRQPLRVIHQILNKIPTGERKVDDFKISPSKRAMIKSSMEAVIHHFKLFTEGYQVPPGSTYTAIEGPKGELGVYLVADGTSKLYRCYIRTPGFAHLSMMNHVAYMSLIADVVAIVGTMDLVFGEIDR</sequence>
<name>A0AC34Q0Y2_9BILA</name>
<evidence type="ECO:0000313" key="2">
    <source>
        <dbReference type="WBParaSite" id="JU765_v2.g11778.t1"/>
    </source>
</evidence>